<gene>
    <name evidence="1" type="ORF">SAMN06273570_0006</name>
</gene>
<reference evidence="2" key="1">
    <citation type="submission" date="2017-09" db="EMBL/GenBank/DDBJ databases">
        <authorList>
            <person name="Varghese N."/>
            <person name="Submissions S."/>
        </authorList>
    </citation>
    <scope>NUCLEOTIDE SEQUENCE [LARGE SCALE GENOMIC DNA]</scope>
    <source>
        <strain evidence="2">JKS000234</strain>
    </source>
</reference>
<dbReference type="OrthoDB" id="8821494at2"/>
<name>A0A286BL99_9GAMM</name>
<organism evidence="1 2">
    <name type="scientific">Candidatus Pantoea floridensis</name>
    <dbReference type="NCBI Taxonomy" id="1938870"/>
    <lineage>
        <taxon>Bacteria</taxon>
        <taxon>Pseudomonadati</taxon>
        <taxon>Pseudomonadota</taxon>
        <taxon>Gammaproteobacteria</taxon>
        <taxon>Enterobacterales</taxon>
        <taxon>Erwiniaceae</taxon>
        <taxon>Pantoea</taxon>
    </lineage>
</organism>
<dbReference type="InterPro" id="IPR028208">
    <property type="entry name" value="Effector_pro_NleD-like"/>
</dbReference>
<sequence>MMNFIQRSKTVPEIMIESYETGGYDKAESALAKINSKPNGRSIIQEVVRNTQNGKSLKIIVSSLEHAKARPVLTESQMKAYKANQMTFDENIKTAYILASAIDFGIKGEGTSAHITWNPNEGLIINKNGMREKGENAEYSFADLVHELVHGYRIMKGSFTGEFNGKPKNPGTPTWNEEVRAVGMAAYSNENKSENGVRKEHGLNVRKQY</sequence>
<dbReference type="AlphaFoldDB" id="A0A286BL99"/>
<evidence type="ECO:0000313" key="2">
    <source>
        <dbReference type="Proteomes" id="UP000219271"/>
    </source>
</evidence>
<accession>A0A286BL99</accession>
<dbReference type="EMBL" id="OCMY01000001">
    <property type="protein sequence ID" value="SOD34917.1"/>
    <property type="molecule type" value="Genomic_DNA"/>
</dbReference>
<keyword evidence="2" id="KW-1185">Reference proteome</keyword>
<protein>
    <submittedName>
        <fullName evidence="1">Effector protein</fullName>
    </submittedName>
</protein>
<evidence type="ECO:0000313" key="1">
    <source>
        <dbReference type="EMBL" id="SOD34917.1"/>
    </source>
</evidence>
<dbReference type="Pfam" id="PF14891">
    <property type="entry name" value="Peptidase_M91"/>
    <property type="match status" value="1"/>
</dbReference>
<dbReference type="Proteomes" id="UP000219271">
    <property type="component" value="Unassembled WGS sequence"/>
</dbReference>
<dbReference type="RefSeq" id="WP_097094024.1">
    <property type="nucleotide sequence ID" value="NZ_OCMY01000001.1"/>
</dbReference>
<dbReference type="NCBIfam" id="NF041347">
    <property type="entry name" value="XopG"/>
    <property type="match status" value="1"/>
</dbReference>
<proteinExistence type="predicted"/>